<dbReference type="PROSITE" id="PS50932">
    <property type="entry name" value="HTH_LACI_2"/>
    <property type="match status" value="1"/>
</dbReference>
<feature type="domain" description="HTH lacI-type" evidence="4">
    <location>
        <begin position="13"/>
        <end position="68"/>
    </location>
</feature>
<accession>A0ABS6W6X1</accession>
<reference evidence="5 6" key="1">
    <citation type="submission" date="2021-05" db="EMBL/GenBank/DDBJ databases">
        <title>Phylogenetic classification of ten novel species belonging to the genus Bifidobacterium comprising B. colchicus sp. nov., B. abeli sp. nov., B. bicoloris sp. nov., B. guerezis sp. nov., B. rosaliae sp. nov., B. santillanensis sp. nov., B. argentati sp. nov., B. amazzoni sp. nov., B. pluviali sp. nov., and B. pinnaculum sp. nov.</title>
        <authorList>
            <person name="Lugli G.A."/>
            <person name="Ruiz Garcia L."/>
            <person name="Margolles A."/>
            <person name="Ventura M."/>
        </authorList>
    </citation>
    <scope>NUCLEOTIDE SEQUENCE [LARGE SCALE GENOMIC DNA]</scope>
    <source>
        <strain evidence="5 6">6T3</strain>
    </source>
</reference>
<dbReference type="Proteomes" id="UP000812844">
    <property type="component" value="Unassembled WGS sequence"/>
</dbReference>
<evidence type="ECO:0000256" key="2">
    <source>
        <dbReference type="ARBA" id="ARBA00023125"/>
    </source>
</evidence>
<keyword evidence="3" id="KW-0804">Transcription</keyword>
<comment type="caution">
    <text evidence="5">The sequence shown here is derived from an EMBL/GenBank/DDBJ whole genome shotgun (WGS) entry which is preliminary data.</text>
</comment>
<dbReference type="EMBL" id="JAHBBD010000003">
    <property type="protein sequence ID" value="MBW3082241.1"/>
    <property type="molecule type" value="Genomic_DNA"/>
</dbReference>
<organism evidence="5 6">
    <name type="scientific">Bifidobacterium phasiani</name>
    <dbReference type="NCBI Taxonomy" id="2834431"/>
    <lineage>
        <taxon>Bacteria</taxon>
        <taxon>Bacillati</taxon>
        <taxon>Actinomycetota</taxon>
        <taxon>Actinomycetes</taxon>
        <taxon>Bifidobacteriales</taxon>
        <taxon>Bifidobacteriaceae</taxon>
        <taxon>Bifidobacterium</taxon>
    </lineage>
</organism>
<dbReference type="InterPro" id="IPR046335">
    <property type="entry name" value="LacI/GalR-like_sensor"/>
</dbReference>
<gene>
    <name evidence="5" type="ORF">KIH73_02410</name>
</gene>
<keyword evidence="2 5" id="KW-0238">DNA-binding</keyword>
<evidence type="ECO:0000256" key="3">
    <source>
        <dbReference type="ARBA" id="ARBA00023163"/>
    </source>
</evidence>
<dbReference type="PANTHER" id="PTHR30146">
    <property type="entry name" value="LACI-RELATED TRANSCRIPTIONAL REPRESSOR"/>
    <property type="match status" value="1"/>
</dbReference>
<dbReference type="InterPro" id="IPR000843">
    <property type="entry name" value="HTH_LacI"/>
</dbReference>
<dbReference type="SMART" id="SM00354">
    <property type="entry name" value="HTH_LACI"/>
    <property type="match status" value="1"/>
</dbReference>
<evidence type="ECO:0000313" key="6">
    <source>
        <dbReference type="Proteomes" id="UP000812844"/>
    </source>
</evidence>
<keyword evidence="1" id="KW-0805">Transcription regulation</keyword>
<dbReference type="Pfam" id="PF13377">
    <property type="entry name" value="Peripla_BP_3"/>
    <property type="match status" value="1"/>
</dbReference>
<dbReference type="CDD" id="cd01392">
    <property type="entry name" value="HTH_LacI"/>
    <property type="match status" value="1"/>
</dbReference>
<evidence type="ECO:0000313" key="5">
    <source>
        <dbReference type="EMBL" id="MBW3082241.1"/>
    </source>
</evidence>
<dbReference type="Pfam" id="PF00356">
    <property type="entry name" value="LacI"/>
    <property type="match status" value="1"/>
</dbReference>
<proteinExistence type="predicted"/>
<evidence type="ECO:0000256" key="1">
    <source>
        <dbReference type="ARBA" id="ARBA00023015"/>
    </source>
</evidence>
<dbReference type="RefSeq" id="WP_219080160.1">
    <property type="nucleotide sequence ID" value="NZ_JAHBBD010000003.1"/>
</dbReference>
<keyword evidence="6" id="KW-1185">Reference proteome</keyword>
<dbReference type="CDD" id="cd06267">
    <property type="entry name" value="PBP1_LacI_sugar_binding-like"/>
    <property type="match status" value="1"/>
</dbReference>
<name>A0ABS6W6X1_9BIFI</name>
<sequence length="336" mass="36754">MASTTTNRRGGRSTRADVARLAGVSDAVVSYVLNGNDRKVSDATAARVREAAAKLDYRPNTIARALKTGSLKMLGMIIPEITNPHFAELINAIEAEAMRRDRTLVLNLSHSDAATERDRVNQLFDRGVDALFFSPAQTDAELGDLIRQGRRIVALDRIYPMPGLKSVVTDFADATRTMTAHLLGHGYRRMVMLFGDAADSPDPRLQGWNAAHQEAGLPTGRIVQSFFTREDAYRATSRLLDDADARPDAVFAASDLEAIGALRAIHEHGLRVPEDIALVSFDGTEETLYSWPQLTTMRQDIAALARHAVNAAIDPDSEPDLRLIPAELVVRHSCGC</sequence>
<dbReference type="GO" id="GO:0003677">
    <property type="term" value="F:DNA binding"/>
    <property type="evidence" value="ECO:0007669"/>
    <property type="project" value="UniProtKB-KW"/>
</dbReference>
<evidence type="ECO:0000259" key="4">
    <source>
        <dbReference type="PROSITE" id="PS50932"/>
    </source>
</evidence>
<dbReference type="PANTHER" id="PTHR30146:SF109">
    <property type="entry name" value="HTH-TYPE TRANSCRIPTIONAL REGULATOR GALS"/>
    <property type="match status" value="1"/>
</dbReference>
<protein>
    <submittedName>
        <fullName evidence="5">LacI family DNA-binding transcriptional regulator</fullName>
    </submittedName>
</protein>